<evidence type="ECO:0000313" key="2">
    <source>
        <dbReference type="Proteomes" id="UP001055879"/>
    </source>
</evidence>
<accession>A0ACB9AA22</accession>
<dbReference type="Proteomes" id="UP001055879">
    <property type="component" value="Linkage Group LG08"/>
</dbReference>
<reference evidence="2" key="1">
    <citation type="journal article" date="2022" name="Mol. Ecol. Resour.">
        <title>The genomes of chicory, endive, great burdock and yacon provide insights into Asteraceae palaeo-polyploidization history and plant inulin production.</title>
        <authorList>
            <person name="Fan W."/>
            <person name="Wang S."/>
            <person name="Wang H."/>
            <person name="Wang A."/>
            <person name="Jiang F."/>
            <person name="Liu H."/>
            <person name="Zhao H."/>
            <person name="Xu D."/>
            <person name="Zhang Y."/>
        </authorList>
    </citation>
    <scope>NUCLEOTIDE SEQUENCE [LARGE SCALE GENOMIC DNA]</scope>
    <source>
        <strain evidence="2">cv. Niubang</strain>
    </source>
</reference>
<reference evidence="1 2" key="2">
    <citation type="journal article" date="2022" name="Mol. Ecol. Resour.">
        <title>The genomes of chicory, endive, great burdock and yacon provide insights into Asteraceae paleo-polyploidization history and plant inulin production.</title>
        <authorList>
            <person name="Fan W."/>
            <person name="Wang S."/>
            <person name="Wang H."/>
            <person name="Wang A."/>
            <person name="Jiang F."/>
            <person name="Liu H."/>
            <person name="Zhao H."/>
            <person name="Xu D."/>
            <person name="Zhang Y."/>
        </authorList>
    </citation>
    <scope>NUCLEOTIDE SEQUENCE [LARGE SCALE GENOMIC DNA]</scope>
    <source>
        <strain evidence="2">cv. Niubang</strain>
    </source>
</reference>
<comment type="caution">
    <text evidence="1">The sequence shown here is derived from an EMBL/GenBank/DDBJ whole genome shotgun (WGS) entry which is preliminary data.</text>
</comment>
<protein>
    <submittedName>
        <fullName evidence="1">Uncharacterized protein</fullName>
    </submittedName>
</protein>
<evidence type="ECO:0000313" key="1">
    <source>
        <dbReference type="EMBL" id="KAI3706376.1"/>
    </source>
</evidence>
<name>A0ACB9AA22_ARCLA</name>
<dbReference type="EMBL" id="CM042054">
    <property type="protein sequence ID" value="KAI3706376.1"/>
    <property type="molecule type" value="Genomic_DNA"/>
</dbReference>
<sequence length="771" mass="85357">MKISLPIINFIFVIFSFLLLCLEPTIIATSLGRTITVATVDNNGAINKCLDKERQALLHFKARLQDRSDQFSTWRVEDACCKWDGVVCNNKTGHVTELHLWSTDPLGGAIPKSIGSLTRLRHLDLSGNFLQGTIPPEFGNLTNLETLLLVDLERCRVENLDWLSNLSHLQDLEMDGISLAKANHWVTLQVLEASDSQFTASLSDEIQHFTSLQSLDLSHNHLNGSMSEKVWELPNLQTLDVSSNSLAVRVKPENIGKSKLQKIDLSSNTLEVIPSKARMLNVSYVTSLDTSACNLGPLFSKWIQTHKNLTYLDISGNRISDTIPVQFWKTWPSRLTYLNLSSNNISGQVPDLSSNFDLYPTIDLSSNNFYGPIPNVPSTLASLNLSKNKFYGGISFLCQIVDGFLSFLDLSHNSLTGQLPDCLWHFKQLRVLNLGHNNLSGMLPASLGYLIQLEVLDLCNNNFSGELPLALKNCTVLNFLNLGANKFYGNVPVWIGENLTRLYGLILRSNNFFGPIPLQLCHLVNLQILDLSINNLNGTIPTCMNNLNVMVDGRFLEQNTHIYGGNTSVLGTYVDNAMIEWQGNEREFTKTLGLLMSIDLSSNNLTGRIPSELVGLHELLVLNLSKNALLGEIPQNIGEMEKLLTLDLSRNNFSGGIPSSMSQMALLNYLDMSHNSLSGRIPSSTQLQSFPPSRYIGNAGLCGLPITESCPGDEVPSIVHESESGEEGTNDLQRWFYIGGSTGFAIGFWMACGALLLNRHGRHAFFPLLIS</sequence>
<keyword evidence="2" id="KW-1185">Reference proteome</keyword>
<proteinExistence type="predicted"/>
<gene>
    <name evidence="1" type="ORF">L6452_24069</name>
</gene>
<organism evidence="1 2">
    <name type="scientific">Arctium lappa</name>
    <name type="common">Greater burdock</name>
    <name type="synonym">Lappa major</name>
    <dbReference type="NCBI Taxonomy" id="4217"/>
    <lineage>
        <taxon>Eukaryota</taxon>
        <taxon>Viridiplantae</taxon>
        <taxon>Streptophyta</taxon>
        <taxon>Embryophyta</taxon>
        <taxon>Tracheophyta</taxon>
        <taxon>Spermatophyta</taxon>
        <taxon>Magnoliopsida</taxon>
        <taxon>eudicotyledons</taxon>
        <taxon>Gunneridae</taxon>
        <taxon>Pentapetalae</taxon>
        <taxon>asterids</taxon>
        <taxon>campanulids</taxon>
        <taxon>Asterales</taxon>
        <taxon>Asteraceae</taxon>
        <taxon>Carduoideae</taxon>
        <taxon>Cardueae</taxon>
        <taxon>Arctiinae</taxon>
        <taxon>Arctium</taxon>
    </lineage>
</organism>